<evidence type="ECO:0000313" key="2">
    <source>
        <dbReference type="EMBL" id="CRK76164.1"/>
    </source>
</evidence>
<dbReference type="STRING" id="282199.GCA_001049735_02220"/>
<evidence type="ECO:0000256" key="1">
    <source>
        <dbReference type="SAM" id="SignalP"/>
    </source>
</evidence>
<proteinExistence type="predicted"/>
<protein>
    <submittedName>
        <fullName evidence="2">Sel1 repeat</fullName>
    </submittedName>
</protein>
<sequence length="215" mass="23473">MKVLQVIIVAGLALIVSSPATKAMGHSQATDALFAQAVEAVRAKEYGSAVDIFRDLSEQGEADAQFNLALLLKAGLGRPKNYEDAYFWFVLSLLGNEQRAEPMVDELSDLLPPPVQTEIYERISERLNQQLAVGNKRAIMKYAGLHANFLIEPDIETAYVWYSIGQALGLRGANDGTAAMTALLEPEALIAAQRRALDDFESSEFAAQPSQDTIE</sequence>
<evidence type="ECO:0000313" key="3">
    <source>
        <dbReference type="Proteomes" id="UP000048949"/>
    </source>
</evidence>
<dbReference type="Proteomes" id="UP000048949">
    <property type="component" value="Unassembled WGS sequence"/>
</dbReference>
<organism evidence="2 3">
    <name type="scientific">Nereida ignava</name>
    <dbReference type="NCBI Taxonomy" id="282199"/>
    <lineage>
        <taxon>Bacteria</taxon>
        <taxon>Pseudomonadati</taxon>
        <taxon>Pseudomonadota</taxon>
        <taxon>Alphaproteobacteria</taxon>
        <taxon>Rhodobacterales</taxon>
        <taxon>Roseobacteraceae</taxon>
        <taxon>Nereida</taxon>
    </lineage>
</organism>
<name>A0A0U1NN50_9RHOB</name>
<dbReference type="SMART" id="SM00671">
    <property type="entry name" value="SEL1"/>
    <property type="match status" value="2"/>
</dbReference>
<dbReference type="EMBL" id="CVQV01000013">
    <property type="protein sequence ID" value="CRK76164.1"/>
    <property type="molecule type" value="Genomic_DNA"/>
</dbReference>
<feature type="signal peptide" evidence="1">
    <location>
        <begin position="1"/>
        <end position="22"/>
    </location>
</feature>
<dbReference type="AlphaFoldDB" id="A0A0U1NN50"/>
<keyword evidence="3" id="KW-1185">Reference proteome</keyword>
<dbReference type="Gene3D" id="1.25.40.10">
    <property type="entry name" value="Tetratricopeptide repeat domain"/>
    <property type="match status" value="1"/>
</dbReference>
<reference evidence="2 3" key="1">
    <citation type="submission" date="2015-04" db="EMBL/GenBank/DDBJ databases">
        <authorList>
            <person name="Syromyatnikov M.Y."/>
            <person name="Popov V.N."/>
        </authorList>
    </citation>
    <scope>NUCLEOTIDE SEQUENCE [LARGE SCALE GENOMIC DNA]</scope>
    <source>
        <strain evidence="2 3">CECT 5292</strain>
    </source>
</reference>
<keyword evidence="1" id="KW-0732">Signal</keyword>
<dbReference type="InterPro" id="IPR011990">
    <property type="entry name" value="TPR-like_helical_dom_sf"/>
</dbReference>
<dbReference type="InterPro" id="IPR006597">
    <property type="entry name" value="Sel1-like"/>
</dbReference>
<gene>
    <name evidence="2" type="ORF">NIG5292_02221</name>
</gene>
<dbReference type="SUPFAM" id="SSF81901">
    <property type="entry name" value="HCP-like"/>
    <property type="match status" value="1"/>
</dbReference>
<accession>A0A0U1NN50</accession>
<feature type="chain" id="PRO_5006712281" evidence="1">
    <location>
        <begin position="23"/>
        <end position="215"/>
    </location>
</feature>